<sequence>MSLVIDNRQQDYELDNSLILLMEEAVKKSLEYEEWDLNYEVSLSLVNNNEMRELNRYYRGKDYATDVLSFPLVDNEDPHDLEEKLLGDIVLSLEKAREQAIEYQHSFNREVCFLIVHSMLHLMGYDHGNDTEKEIMRNKEDAILALLGQER</sequence>
<comment type="function">
    <text evidence="9">Single strand-specific metallo-endoribonuclease involved in late-stage 70S ribosome quality control and in maturation of the 3' terminus of the 16S rRNA.</text>
</comment>
<dbReference type="AlphaFoldDB" id="A0A6I0FBM0"/>
<keyword evidence="6 9" id="KW-0255">Endonuclease</keyword>
<keyword evidence="9" id="KW-0963">Cytoplasm</keyword>
<feature type="binding site" evidence="9">
    <location>
        <position position="117"/>
    </location>
    <ligand>
        <name>Zn(2+)</name>
        <dbReference type="ChEBI" id="CHEBI:29105"/>
        <note>catalytic</note>
    </ligand>
</feature>
<dbReference type="InterPro" id="IPR020549">
    <property type="entry name" value="YbeY_CS"/>
</dbReference>
<dbReference type="OrthoDB" id="9807740at2"/>
<dbReference type="InterPro" id="IPR002036">
    <property type="entry name" value="YbeY"/>
</dbReference>
<evidence type="ECO:0000313" key="10">
    <source>
        <dbReference type="EMBL" id="KAB3535355.1"/>
    </source>
</evidence>
<dbReference type="GO" id="GO:0004521">
    <property type="term" value="F:RNA endonuclease activity"/>
    <property type="evidence" value="ECO:0007669"/>
    <property type="project" value="UniProtKB-UniRule"/>
</dbReference>
<evidence type="ECO:0000256" key="8">
    <source>
        <dbReference type="ARBA" id="ARBA00022833"/>
    </source>
</evidence>
<dbReference type="GO" id="GO:0004222">
    <property type="term" value="F:metalloendopeptidase activity"/>
    <property type="evidence" value="ECO:0007669"/>
    <property type="project" value="InterPro"/>
</dbReference>
<dbReference type="PANTHER" id="PTHR46986:SF1">
    <property type="entry name" value="ENDORIBONUCLEASE YBEY, CHLOROPLASTIC"/>
    <property type="match status" value="1"/>
</dbReference>
<dbReference type="Pfam" id="PF02130">
    <property type="entry name" value="YbeY"/>
    <property type="match status" value="1"/>
</dbReference>
<keyword evidence="7 9" id="KW-0378">Hydrolase</keyword>
<dbReference type="InterPro" id="IPR023091">
    <property type="entry name" value="MetalPrtase_cat_dom_sf_prd"/>
</dbReference>
<evidence type="ECO:0000256" key="3">
    <source>
        <dbReference type="ARBA" id="ARBA00022552"/>
    </source>
</evidence>
<keyword evidence="3 9" id="KW-0698">rRNA processing</keyword>
<protein>
    <recommendedName>
        <fullName evidence="9">Endoribonuclease YbeY</fullName>
        <ecNumber evidence="9">3.1.-.-</ecNumber>
    </recommendedName>
</protein>
<keyword evidence="2 9" id="KW-0690">Ribosome biogenesis</keyword>
<evidence type="ECO:0000256" key="2">
    <source>
        <dbReference type="ARBA" id="ARBA00022517"/>
    </source>
</evidence>
<evidence type="ECO:0000313" key="11">
    <source>
        <dbReference type="Proteomes" id="UP000432715"/>
    </source>
</evidence>
<accession>A0A6I0FBM0</accession>
<reference evidence="10 11" key="1">
    <citation type="submission" date="2019-10" db="EMBL/GenBank/DDBJ databases">
        <title>Alkaliphilus serpentinus sp. nov. and Alkaliphilus pronyensis sp. nov., two novel anaerobic alkaliphilic species isolated from the serpentinized-hosted hydrothermal field of the Prony Bay (New Caledonia).</title>
        <authorList>
            <person name="Postec A."/>
        </authorList>
    </citation>
    <scope>NUCLEOTIDE SEQUENCE [LARGE SCALE GENOMIC DNA]</scope>
    <source>
        <strain evidence="10 11">LacV</strain>
    </source>
</reference>
<evidence type="ECO:0000256" key="6">
    <source>
        <dbReference type="ARBA" id="ARBA00022759"/>
    </source>
</evidence>
<gene>
    <name evidence="9 10" type="primary">ybeY</name>
    <name evidence="10" type="ORF">F8154_06715</name>
</gene>
<evidence type="ECO:0000256" key="7">
    <source>
        <dbReference type="ARBA" id="ARBA00022801"/>
    </source>
</evidence>
<keyword evidence="4 9" id="KW-0540">Nuclease</keyword>
<dbReference type="NCBIfam" id="TIGR00043">
    <property type="entry name" value="rRNA maturation RNase YbeY"/>
    <property type="match status" value="1"/>
</dbReference>
<evidence type="ECO:0000256" key="1">
    <source>
        <dbReference type="ARBA" id="ARBA00010875"/>
    </source>
</evidence>
<dbReference type="PANTHER" id="PTHR46986">
    <property type="entry name" value="ENDORIBONUCLEASE YBEY, CHLOROPLASTIC"/>
    <property type="match status" value="1"/>
</dbReference>
<keyword evidence="8 9" id="KW-0862">Zinc</keyword>
<organism evidence="10 11">
    <name type="scientific">Alkaliphilus pronyensis</name>
    <dbReference type="NCBI Taxonomy" id="1482732"/>
    <lineage>
        <taxon>Bacteria</taxon>
        <taxon>Bacillati</taxon>
        <taxon>Bacillota</taxon>
        <taxon>Clostridia</taxon>
        <taxon>Peptostreptococcales</taxon>
        <taxon>Natronincolaceae</taxon>
        <taxon>Alkaliphilus</taxon>
    </lineage>
</organism>
<dbReference type="RefSeq" id="WP_151860839.1">
    <property type="nucleotide sequence ID" value="NZ_WBZC01000021.1"/>
</dbReference>
<name>A0A6I0FBM0_9FIRM</name>
<evidence type="ECO:0000256" key="5">
    <source>
        <dbReference type="ARBA" id="ARBA00022723"/>
    </source>
</evidence>
<comment type="subcellular location">
    <subcellularLocation>
        <location evidence="9">Cytoplasm</location>
    </subcellularLocation>
</comment>
<evidence type="ECO:0000256" key="9">
    <source>
        <dbReference type="HAMAP-Rule" id="MF_00009"/>
    </source>
</evidence>
<dbReference type="GO" id="GO:0006364">
    <property type="term" value="P:rRNA processing"/>
    <property type="evidence" value="ECO:0007669"/>
    <property type="project" value="UniProtKB-UniRule"/>
</dbReference>
<keyword evidence="11" id="KW-1185">Reference proteome</keyword>
<dbReference type="HAMAP" id="MF_00009">
    <property type="entry name" value="Endoribonucl_YbeY"/>
    <property type="match status" value="1"/>
</dbReference>
<dbReference type="EMBL" id="WBZC01000021">
    <property type="protein sequence ID" value="KAB3535355.1"/>
    <property type="molecule type" value="Genomic_DNA"/>
</dbReference>
<feature type="binding site" evidence="9">
    <location>
        <position position="121"/>
    </location>
    <ligand>
        <name>Zn(2+)</name>
        <dbReference type="ChEBI" id="CHEBI:29105"/>
        <note>catalytic</note>
    </ligand>
</feature>
<proteinExistence type="inferred from homology"/>
<dbReference type="Proteomes" id="UP000432715">
    <property type="component" value="Unassembled WGS sequence"/>
</dbReference>
<evidence type="ECO:0000256" key="4">
    <source>
        <dbReference type="ARBA" id="ARBA00022722"/>
    </source>
</evidence>
<dbReference type="Gene3D" id="3.40.390.30">
    <property type="entry name" value="Metalloproteases ('zincins'), catalytic domain"/>
    <property type="match status" value="1"/>
</dbReference>
<comment type="caution">
    <text evidence="10">The sequence shown here is derived from an EMBL/GenBank/DDBJ whole genome shotgun (WGS) entry which is preliminary data.</text>
</comment>
<dbReference type="PROSITE" id="PS01306">
    <property type="entry name" value="UPF0054"/>
    <property type="match status" value="1"/>
</dbReference>
<comment type="cofactor">
    <cofactor evidence="9">
        <name>Zn(2+)</name>
        <dbReference type="ChEBI" id="CHEBI:29105"/>
    </cofactor>
    <text evidence="9">Binds 1 zinc ion.</text>
</comment>
<dbReference type="GO" id="GO:0005737">
    <property type="term" value="C:cytoplasm"/>
    <property type="evidence" value="ECO:0007669"/>
    <property type="project" value="UniProtKB-SubCell"/>
</dbReference>
<dbReference type="SUPFAM" id="SSF55486">
    <property type="entry name" value="Metalloproteases ('zincins'), catalytic domain"/>
    <property type="match status" value="1"/>
</dbReference>
<dbReference type="EC" id="3.1.-.-" evidence="9"/>
<keyword evidence="5 9" id="KW-0479">Metal-binding</keyword>
<dbReference type="GO" id="GO:0008270">
    <property type="term" value="F:zinc ion binding"/>
    <property type="evidence" value="ECO:0007669"/>
    <property type="project" value="UniProtKB-UniRule"/>
</dbReference>
<comment type="similarity">
    <text evidence="1 9">Belongs to the endoribonuclease YbeY family.</text>
</comment>
<feature type="binding site" evidence="9">
    <location>
        <position position="127"/>
    </location>
    <ligand>
        <name>Zn(2+)</name>
        <dbReference type="ChEBI" id="CHEBI:29105"/>
        <note>catalytic</note>
    </ligand>
</feature>